<gene>
    <name evidence="1" type="ORF">CAEBREN_05953</name>
</gene>
<dbReference type="OrthoDB" id="5905536at2759"/>
<dbReference type="eggNOG" id="ENOG502TKEA">
    <property type="taxonomic scope" value="Eukaryota"/>
</dbReference>
<dbReference type="AlphaFoldDB" id="G0NQI6"/>
<proteinExistence type="predicted"/>
<organism evidence="2">
    <name type="scientific">Caenorhabditis brenneri</name>
    <name type="common">Nematode worm</name>
    <dbReference type="NCBI Taxonomy" id="135651"/>
    <lineage>
        <taxon>Eukaryota</taxon>
        <taxon>Metazoa</taxon>
        <taxon>Ecdysozoa</taxon>
        <taxon>Nematoda</taxon>
        <taxon>Chromadorea</taxon>
        <taxon>Rhabditida</taxon>
        <taxon>Rhabditina</taxon>
        <taxon>Rhabditomorpha</taxon>
        <taxon>Rhabditoidea</taxon>
        <taxon>Rhabditidae</taxon>
        <taxon>Peloderinae</taxon>
        <taxon>Caenorhabditis</taxon>
    </lineage>
</organism>
<reference evidence="2" key="1">
    <citation type="submission" date="2011-07" db="EMBL/GenBank/DDBJ databases">
        <authorList>
            <consortium name="Caenorhabditis brenneri Sequencing and Analysis Consortium"/>
            <person name="Wilson R.K."/>
        </authorList>
    </citation>
    <scope>NUCLEOTIDE SEQUENCE [LARGE SCALE GENOMIC DNA]</scope>
    <source>
        <strain evidence="2">PB2801</strain>
    </source>
</reference>
<protein>
    <submittedName>
        <fullName evidence="1">Uncharacterized protein</fullName>
    </submittedName>
</protein>
<accession>G0NQI6</accession>
<keyword evidence="2" id="KW-1185">Reference proteome</keyword>
<sequence>MSKKAIASRINVQNRLVSIRQDLEHALDILSHQSESQMNPLPIVPTNQYSTGVVEAVKEDMDELGDCFSPDRSKLWNPSDMAKDDDRLTSLYEPGTRPINNYLWWFSVKVWFQAELPSPQSSEDPKLTDDMVQRLLKAYFEVCAEVFKTENSLRQARRATIDTQRYKDLTSNQIQIILEKFTEVMLIRKEQLSSGKPGEAEETGPGLLELIRMSSSVYV</sequence>
<dbReference type="Proteomes" id="UP000008068">
    <property type="component" value="Unassembled WGS sequence"/>
</dbReference>
<dbReference type="HOGENOM" id="CLU_1262513_0_0_1"/>
<evidence type="ECO:0000313" key="2">
    <source>
        <dbReference type="Proteomes" id="UP000008068"/>
    </source>
</evidence>
<dbReference type="InParanoid" id="G0NQI6"/>
<dbReference type="EMBL" id="GL379926">
    <property type="protein sequence ID" value="EGT35826.1"/>
    <property type="molecule type" value="Genomic_DNA"/>
</dbReference>
<evidence type="ECO:0000313" key="1">
    <source>
        <dbReference type="EMBL" id="EGT35826.1"/>
    </source>
</evidence>
<name>G0NQI6_CAEBE</name>